<sequence length="1898" mass="208339">MVQPASAKLTTLPTRPPTPPRESSSSADIKNHFLSGIFPSESPRASLTSTPNSSAEVPTILPGSTRKKVDFSPRVETKDPPKLSADGRATPQSRLQPLPPSATRKPSKSILKPYNGNFDLDLGLGFNTKLSPAHTFPNLATMLESITQQLAGKDRTSKLDAYMALSGALKAADNVPDIRALKAKMGLLEQFMQRDISAKNISGGPDTALAVQALVLLGSCLYKPSIAEMFSTDFSTFVVEHTSRTLEGPQMSKEIVKHLMFIMSKQSFSHKVLNSERVAKLIRAVHNVENYVTGKSISTGRIGVYRNLLRVAPSLMIANTDWVEDLFDFMSSGTKEVRNPGIQFGQEAASLFGTEPRVSRQVAEVLSRGADAGPKLVEVLSRKMKLMVEKRQDAVCVPQIWTVVVLFLRAKPHQLEQWSFLQLWLQTLQPCFNGSEQNLKAEANLAWSRFIYATQPDEKTTLNFIKTLSMPIIGQIRRRSSTKSINSKRSRHAINSLCALLYYTFKPHSTASRLDLFWDLCVVPVMAELTPAAGSGTRESTDLDLACAILTGLFNLSTPRSWDEKRALLSEPIKTNELPALDSKWVRRNSERIFGVLAPLLERRFWQISEDQSPINILWMAYLKSIAAPAAKEIKVSLDTMGCIASLFGMLYKFWHSGPAGLQTLSIGGTPEFLAGFAYIIRTAIAELGTLPFTERLLSFGQQDTFVVIATPSHRPDKVRGIVKCPLHHLFVLFTDPSPGLQYDGSCLKVIEGFVPLNFRQVIGAMLHPFVEARNSNQSRIDLLGDLIQLLPIQISEQNGMIWRALAEFATLAIDSQDDSSSSSSSSYGRPLGAEYRQITSILEIGIEISPSVAMPGWKILFEALVTRVTIESGDSGRAIAIVEPLAKALLPRLASIQDSTCGISYCQMLVAKTTFPKDRPALDAARRRLWGTVNIGPKTITFDPYSHLYDYVGLCLEKSYAAFTEGATSYANLLSAVSELLHRCPATLFPKTVSRLQKGAASWILDPYLQLNGRQFSEISRAVASFWSTTCSRITSIANDIGYSNLLGHMELLICSGLDSKHRSVVNTAIETWNATFGASREELDYPQGLLKSLQKLRVVADLNLPNFPDNLVMEEEVDEDQLDLPSFPETQNSSFSFSGGNSLESFLTRQRTPQLMISSPVRQIRSTPRILDSMSKSTSQKRIRNGTPDTSTRTSSRRSTTPRMRHDDSQIHFAPIESSPIGEPVMESQPLTDRQREVKERQAEAALMFPDLKSSPRRRGKSTPKAASNIESLPIQLPTSSKRDQAVQRPSTPTIYPNTMFDDNITSSPTPARSLRNDQCLSQPASSSLESPTEEQAPDYLFTDDDDIPSSPPVNPLSGREASLELGADTTLSIDPSAQIDPYAVVHPSKLSTYQNADDANSDENNPSRDVIGGTTSPKSPTVQITRDVFFHAMSSPASSDKHTVDEDVFLDAVTSPLENAKTQEQAVHRTSSLSDLDESSMMRLMNEYDEESDGSQKAPGERDAQGALSSSSTSHKHKEELNAPHLMPSSTSESIVITIPNGYKMPDGPRRRISVRESIRTRRSASVLSQQSSILETPDVNPGAVKQTSPEAKLSPNLRVVINVPATRSSTRRAASTRLSEAHTLVQSKRKYDETEQDSEVPDSQEASFNGRLWQSAPFKIDAHRVIASNTENPPPSTVKRRRGRSSTVLSQQQLDNPSAPTSASENMDHDASVHSSWQENIDSKDDEGSKQTADHPSPAHATKSDSESLFVDDAIAGNNETATSSPEEFASRPARSETRGREGSDNEKESANDAETRSFDLLDVHSGEEMSSSSSEPAVGADEDTEMEDAPAAKPTVEGPQPVARGLVARLESIVSDLGRAALSKEAFEKLDYLLWNAKGKIGLARARGEDEGI</sequence>
<feature type="region of interest" description="Disordered" evidence="7">
    <location>
        <begin position="1669"/>
        <end position="1845"/>
    </location>
</feature>
<dbReference type="InterPro" id="IPR022031">
    <property type="entry name" value="Rif1_N"/>
</dbReference>
<feature type="compositionally biased region" description="Acidic residues" evidence="7">
    <location>
        <begin position="1334"/>
        <end position="1350"/>
    </location>
</feature>
<feature type="compositionally biased region" description="Basic and acidic residues" evidence="7">
    <location>
        <begin position="1778"/>
        <end position="1812"/>
    </location>
</feature>
<dbReference type="EMBL" id="JBFCZG010000002">
    <property type="protein sequence ID" value="KAL3425569.1"/>
    <property type="molecule type" value="Genomic_DNA"/>
</dbReference>
<dbReference type="PANTHER" id="PTHR22928">
    <property type="entry name" value="TELOMERE-ASSOCIATED PROTEIN RIF1"/>
    <property type="match status" value="1"/>
</dbReference>
<keyword evidence="6" id="KW-0131">Cell cycle</keyword>
<feature type="region of interest" description="Disordered" evidence="7">
    <location>
        <begin position="1463"/>
        <end position="1534"/>
    </location>
</feature>
<feature type="compositionally biased region" description="Polar residues" evidence="7">
    <location>
        <begin position="1306"/>
        <end position="1333"/>
    </location>
</feature>
<feature type="region of interest" description="Disordered" evidence="7">
    <location>
        <begin position="1396"/>
        <end position="1424"/>
    </location>
</feature>
<feature type="compositionally biased region" description="Basic and acidic residues" evidence="7">
    <location>
        <begin position="1725"/>
        <end position="1737"/>
    </location>
</feature>
<feature type="compositionally biased region" description="Basic and acidic residues" evidence="7">
    <location>
        <begin position="1235"/>
        <end position="1245"/>
    </location>
</feature>
<feature type="compositionally biased region" description="Polar residues" evidence="7">
    <location>
        <begin position="43"/>
        <end position="56"/>
    </location>
</feature>
<evidence type="ECO:0000256" key="5">
    <source>
        <dbReference type="ARBA" id="ARBA00023242"/>
    </source>
</evidence>
<feature type="compositionally biased region" description="Low complexity" evidence="7">
    <location>
        <begin position="1611"/>
        <end position="1621"/>
    </location>
</feature>
<evidence type="ECO:0000256" key="7">
    <source>
        <dbReference type="SAM" id="MobiDB-lite"/>
    </source>
</evidence>
<organism evidence="9 10">
    <name type="scientific">Phlyctema vagabunda</name>
    <dbReference type="NCBI Taxonomy" id="108571"/>
    <lineage>
        <taxon>Eukaryota</taxon>
        <taxon>Fungi</taxon>
        <taxon>Dikarya</taxon>
        <taxon>Ascomycota</taxon>
        <taxon>Pezizomycotina</taxon>
        <taxon>Leotiomycetes</taxon>
        <taxon>Helotiales</taxon>
        <taxon>Dermateaceae</taxon>
        <taxon>Phlyctema</taxon>
    </lineage>
</organism>
<gene>
    <name evidence="9" type="ORF">PVAG01_02360</name>
</gene>
<keyword evidence="10" id="KW-1185">Reference proteome</keyword>
<evidence type="ECO:0000256" key="3">
    <source>
        <dbReference type="ARBA" id="ARBA00022454"/>
    </source>
</evidence>
<comment type="subcellular location">
    <subcellularLocation>
        <location evidence="2">Chromosome</location>
        <location evidence="2">Telomere</location>
    </subcellularLocation>
    <subcellularLocation>
        <location evidence="1">Nucleus</location>
    </subcellularLocation>
</comment>
<feature type="domain" description="Telomere-associated protein Rif1 N-terminal" evidence="8">
    <location>
        <begin position="150"/>
        <end position="522"/>
    </location>
</feature>
<name>A0ABR4PQG4_9HELO</name>
<keyword evidence="3" id="KW-0158">Chromosome</keyword>
<feature type="region of interest" description="Disordered" evidence="7">
    <location>
        <begin position="1"/>
        <end position="110"/>
    </location>
</feature>
<feature type="compositionally biased region" description="Low complexity" evidence="7">
    <location>
        <begin position="1474"/>
        <end position="1488"/>
    </location>
</feature>
<evidence type="ECO:0000256" key="4">
    <source>
        <dbReference type="ARBA" id="ARBA00022895"/>
    </source>
</evidence>
<feature type="compositionally biased region" description="Polar residues" evidence="7">
    <location>
        <begin position="1689"/>
        <end position="1709"/>
    </location>
</feature>
<keyword evidence="4" id="KW-0779">Telomere</keyword>
<keyword evidence="5" id="KW-0539">Nucleus</keyword>
<accession>A0ABR4PQG4</accession>
<feature type="region of interest" description="Disordered" evidence="7">
    <location>
        <begin position="1159"/>
        <end position="1362"/>
    </location>
</feature>
<dbReference type="Pfam" id="PF12231">
    <property type="entry name" value="Rif1_N"/>
    <property type="match status" value="1"/>
</dbReference>
<feature type="compositionally biased region" description="Polar residues" evidence="7">
    <location>
        <begin position="1396"/>
        <end position="1407"/>
    </location>
</feature>
<feature type="compositionally biased region" description="Basic and acidic residues" evidence="7">
    <location>
        <begin position="67"/>
        <end position="81"/>
    </location>
</feature>
<protein>
    <submittedName>
        <fullName evidence="9">Telomere length regulator protein rif1</fullName>
    </submittedName>
</protein>
<evidence type="ECO:0000313" key="10">
    <source>
        <dbReference type="Proteomes" id="UP001629113"/>
    </source>
</evidence>
<feature type="compositionally biased region" description="Polar residues" evidence="7">
    <location>
        <begin position="1290"/>
        <end position="1299"/>
    </location>
</feature>
<evidence type="ECO:0000313" key="9">
    <source>
        <dbReference type="EMBL" id="KAL3425569.1"/>
    </source>
</evidence>
<feature type="compositionally biased region" description="Polar residues" evidence="7">
    <location>
        <begin position="1567"/>
        <end position="1578"/>
    </location>
</feature>
<feature type="compositionally biased region" description="Low complexity" evidence="7">
    <location>
        <begin position="1189"/>
        <end position="1204"/>
    </location>
</feature>
<feature type="compositionally biased region" description="Polar residues" evidence="7">
    <location>
        <begin position="1159"/>
        <end position="1168"/>
    </location>
</feature>
<feature type="region of interest" description="Disordered" evidence="7">
    <location>
        <begin position="1559"/>
        <end position="1595"/>
    </location>
</feature>
<feature type="compositionally biased region" description="Polar residues" evidence="7">
    <location>
        <begin position="1463"/>
        <end position="1473"/>
    </location>
</feature>
<evidence type="ECO:0000256" key="1">
    <source>
        <dbReference type="ARBA" id="ARBA00004123"/>
    </source>
</evidence>
<reference evidence="9 10" key="1">
    <citation type="submission" date="2024-06" db="EMBL/GenBank/DDBJ databases">
        <title>Complete genome of Phlyctema vagabunda strain 19-DSS-EL-015.</title>
        <authorList>
            <person name="Fiorenzani C."/>
        </authorList>
    </citation>
    <scope>NUCLEOTIDE SEQUENCE [LARGE SCALE GENOMIC DNA]</scope>
    <source>
        <strain evidence="9 10">19-DSS-EL-015</strain>
    </source>
</reference>
<proteinExistence type="predicted"/>
<evidence type="ECO:0000256" key="2">
    <source>
        <dbReference type="ARBA" id="ARBA00004574"/>
    </source>
</evidence>
<dbReference type="PANTHER" id="PTHR22928:SF3">
    <property type="entry name" value="TELOMERE-ASSOCIATED PROTEIN RIF1"/>
    <property type="match status" value="1"/>
</dbReference>
<evidence type="ECO:0000259" key="8">
    <source>
        <dbReference type="Pfam" id="PF12231"/>
    </source>
</evidence>
<comment type="caution">
    <text evidence="9">The sequence shown here is derived from an EMBL/GenBank/DDBJ whole genome shotgun (WGS) entry which is preliminary data.</text>
</comment>
<feature type="region of interest" description="Disordered" evidence="7">
    <location>
        <begin position="1611"/>
        <end position="1652"/>
    </location>
</feature>
<dbReference type="Proteomes" id="UP001629113">
    <property type="component" value="Unassembled WGS sequence"/>
</dbReference>
<evidence type="ECO:0000256" key="6">
    <source>
        <dbReference type="ARBA" id="ARBA00023306"/>
    </source>
</evidence>